<dbReference type="EMBL" id="FSRO01000001">
    <property type="protein sequence ID" value="SIO38880.1"/>
    <property type="molecule type" value="Genomic_DNA"/>
</dbReference>
<proteinExistence type="predicted"/>
<dbReference type="AlphaFoldDB" id="A0A1N6J3L4"/>
<sequence length="151" mass="17919">MRKVDEVEFISQLIDMHTIIVLRNEQGAAELNGDDFFVSVSDQWLTIYHKNIDRKESRSHIHLRRGQYIYAEVTEDAEYTPFIAFWTKKDKSDAVGADKHCGFAIYFPPFYNWHKNRKTVIAQNQQFYQAWVTQYGRQFEIIRGPLLPRTN</sequence>
<reference evidence="1 2" key="1">
    <citation type="submission" date="2016-12" db="EMBL/GenBank/DDBJ databases">
        <authorList>
            <person name="Song W.-J."/>
            <person name="Kurnit D.M."/>
        </authorList>
    </citation>
    <scope>NUCLEOTIDE SEQUENCE [LARGE SCALE GENOMIC DNA]</scope>
    <source>
        <strain evidence="1 2">ATCC 49181</strain>
    </source>
</reference>
<dbReference type="Proteomes" id="UP000185062">
    <property type="component" value="Unassembled WGS sequence"/>
</dbReference>
<gene>
    <name evidence="1" type="ORF">SAMN02743940_2287</name>
</gene>
<evidence type="ECO:0000313" key="2">
    <source>
        <dbReference type="Proteomes" id="UP000185062"/>
    </source>
</evidence>
<evidence type="ECO:0000313" key="1">
    <source>
        <dbReference type="EMBL" id="SIO38880.1"/>
    </source>
</evidence>
<keyword evidence="2" id="KW-1185">Reference proteome</keyword>
<dbReference type="STRING" id="44575.SAMN05216419_10765"/>
<name>A0A1N6J3L4_9PROT</name>
<protein>
    <submittedName>
        <fullName evidence="1">Uncharacterized protein</fullName>
    </submittedName>
</protein>
<accession>A0A1N6J3L4</accession>
<organism evidence="1 2">
    <name type="scientific">Nitrosomonas cryotolerans ATCC 49181</name>
    <dbReference type="NCBI Taxonomy" id="1131553"/>
    <lineage>
        <taxon>Bacteria</taxon>
        <taxon>Pseudomonadati</taxon>
        <taxon>Pseudomonadota</taxon>
        <taxon>Betaproteobacteria</taxon>
        <taxon>Nitrosomonadales</taxon>
        <taxon>Nitrosomonadaceae</taxon>
        <taxon>Nitrosomonas</taxon>
    </lineage>
</organism>